<reference evidence="2 3" key="1">
    <citation type="submission" date="2021-01" db="EMBL/GenBank/DDBJ databases">
        <title>Whole genome shotgun sequence of Verrucosispora gifhornensis NBRC 16317.</title>
        <authorList>
            <person name="Komaki H."/>
            <person name="Tamura T."/>
        </authorList>
    </citation>
    <scope>NUCLEOTIDE SEQUENCE [LARGE SCALE GENOMIC DNA]</scope>
    <source>
        <strain evidence="2 3">NBRC 16317</strain>
    </source>
</reference>
<feature type="region of interest" description="Disordered" evidence="1">
    <location>
        <begin position="1"/>
        <end position="20"/>
    </location>
</feature>
<sequence length="64" mass="6908">MGTRARTNVPPLVRDGESVPARKLHHGLRQLIPPAFALFARTNNTVTGSMRPIPIIGGSHVGNR</sequence>
<evidence type="ECO:0000313" key="3">
    <source>
        <dbReference type="Proteomes" id="UP000647860"/>
    </source>
</evidence>
<comment type="caution">
    <text evidence="2">The sequence shown here is derived from an EMBL/GenBank/DDBJ whole genome shotgun (WGS) entry which is preliminary data.</text>
</comment>
<dbReference type="EMBL" id="BOPA01000035">
    <property type="protein sequence ID" value="GIJ18051.1"/>
    <property type="molecule type" value="Genomic_DNA"/>
</dbReference>
<evidence type="ECO:0000313" key="2">
    <source>
        <dbReference type="EMBL" id="GIJ18051.1"/>
    </source>
</evidence>
<name>A0ABQ4IJP0_9ACTN</name>
<protein>
    <submittedName>
        <fullName evidence="2">Uncharacterized protein</fullName>
    </submittedName>
</protein>
<accession>A0ABQ4IJP0</accession>
<organism evidence="2 3">
    <name type="scientific">Micromonospora gifhornensis</name>
    <dbReference type="NCBI Taxonomy" id="84594"/>
    <lineage>
        <taxon>Bacteria</taxon>
        <taxon>Bacillati</taxon>
        <taxon>Actinomycetota</taxon>
        <taxon>Actinomycetes</taxon>
        <taxon>Micromonosporales</taxon>
        <taxon>Micromonosporaceae</taxon>
        <taxon>Micromonospora</taxon>
    </lineage>
</organism>
<dbReference type="Proteomes" id="UP000647860">
    <property type="component" value="Unassembled WGS sequence"/>
</dbReference>
<proteinExistence type="predicted"/>
<gene>
    <name evidence="2" type="ORF">Vgi01_47350</name>
</gene>
<keyword evidence="3" id="KW-1185">Reference proteome</keyword>
<evidence type="ECO:0000256" key="1">
    <source>
        <dbReference type="SAM" id="MobiDB-lite"/>
    </source>
</evidence>